<gene>
    <name evidence="2" type="ORF">NWFMUON74_11380</name>
</gene>
<dbReference type="SUPFAM" id="SSF56112">
    <property type="entry name" value="Protein kinase-like (PK-like)"/>
    <property type="match status" value="1"/>
</dbReference>
<dbReference type="Gene3D" id="3.90.1200.10">
    <property type="match status" value="1"/>
</dbReference>
<dbReference type="Proteomes" id="UP000516173">
    <property type="component" value="Chromosome"/>
</dbReference>
<keyword evidence="2" id="KW-0808">Transferase</keyword>
<sequence>MAPGGLFAELTRVARAAGAEGTPEVLSDRADGQVVRVGDLAVKAHPADTDLGALRARLRTAGGTPLRDILVPPRTIHGDLLCVVHERPITAWPYGIPVDPGDPDAAPWEQSAALLAGLHRIAFTLDQSSEGSQHIGHPDRPPHSFPAAGAPARVHRAIARLRAAHSHPAATTAVLRAYDNLPALDAAPKTLVHGDFHLGQLVRLPGGGPAEPPADVHSAGHHTAPKGPFRARAPHTGPEPQCGGVPPHAANDGQLRNSVPARLVRTPEAGENRWRLIDIDDLGLGDPVWDLARPAGYFAAGILEPLAWQRFLDAYRLGEGPAVPPGGDEWAVLDVPARAVVVQAAALAVAKTAAAPDDIDIALIDACVRMTALPYGG</sequence>
<keyword evidence="3" id="KW-1185">Reference proteome</keyword>
<accession>A0A7G1KFN2</accession>
<dbReference type="RefSeq" id="WP_187686924.1">
    <property type="nucleotide sequence ID" value="NZ_AP023396.1"/>
</dbReference>
<dbReference type="KEGG" id="nwl:NWFMUON74_11380"/>
<evidence type="ECO:0000256" key="1">
    <source>
        <dbReference type="SAM" id="MobiDB-lite"/>
    </source>
</evidence>
<dbReference type="AlphaFoldDB" id="A0A7G1KFN2"/>
<organism evidence="2 3">
    <name type="scientific">Nocardia wallacei</name>
    <dbReference type="NCBI Taxonomy" id="480035"/>
    <lineage>
        <taxon>Bacteria</taxon>
        <taxon>Bacillati</taxon>
        <taxon>Actinomycetota</taxon>
        <taxon>Actinomycetes</taxon>
        <taxon>Mycobacteriales</taxon>
        <taxon>Nocardiaceae</taxon>
        <taxon>Nocardia</taxon>
    </lineage>
</organism>
<dbReference type="GeneID" id="80345748"/>
<dbReference type="EMBL" id="AP023396">
    <property type="protein sequence ID" value="BCK53366.1"/>
    <property type="molecule type" value="Genomic_DNA"/>
</dbReference>
<feature type="region of interest" description="Disordered" evidence="1">
    <location>
        <begin position="203"/>
        <end position="257"/>
    </location>
</feature>
<protein>
    <submittedName>
        <fullName evidence="2">Aminoglycoside phosphotransferase</fullName>
    </submittedName>
</protein>
<evidence type="ECO:0000313" key="2">
    <source>
        <dbReference type="EMBL" id="BCK53366.1"/>
    </source>
</evidence>
<dbReference type="GO" id="GO:0016740">
    <property type="term" value="F:transferase activity"/>
    <property type="evidence" value="ECO:0007669"/>
    <property type="project" value="UniProtKB-KW"/>
</dbReference>
<evidence type="ECO:0000313" key="3">
    <source>
        <dbReference type="Proteomes" id="UP000516173"/>
    </source>
</evidence>
<name>A0A7G1KFN2_9NOCA</name>
<dbReference type="InterPro" id="IPR011009">
    <property type="entry name" value="Kinase-like_dom_sf"/>
</dbReference>
<proteinExistence type="predicted"/>
<reference evidence="2 3" key="1">
    <citation type="submission" date="2020-08" db="EMBL/GenBank/DDBJ databases">
        <title>Genome Sequencing of Nocardia wallacei strain FMUON74 and assembly.</title>
        <authorList>
            <person name="Toyokawa M."/>
            <person name="Uesaka K."/>
        </authorList>
    </citation>
    <scope>NUCLEOTIDE SEQUENCE [LARGE SCALE GENOMIC DNA]</scope>
    <source>
        <strain evidence="2 3">FMUON74</strain>
    </source>
</reference>